<dbReference type="AlphaFoldDB" id="A0A1H4LHP6"/>
<dbReference type="GO" id="GO:0003700">
    <property type="term" value="F:DNA-binding transcription factor activity"/>
    <property type="evidence" value="ECO:0007669"/>
    <property type="project" value="TreeGrafter"/>
</dbReference>
<reference evidence="6 7" key="1">
    <citation type="submission" date="2016-10" db="EMBL/GenBank/DDBJ databases">
        <authorList>
            <person name="de Groot N.N."/>
        </authorList>
    </citation>
    <scope>NUCLEOTIDE SEQUENCE [LARGE SCALE GENOMIC DNA]</scope>
    <source>
        <strain evidence="6 7">DSM 10495</strain>
    </source>
</reference>
<dbReference type="InterPro" id="IPR039538">
    <property type="entry name" value="BetI_C"/>
</dbReference>
<dbReference type="SUPFAM" id="SSF48498">
    <property type="entry name" value="Tetracyclin repressor-like, C-terminal domain"/>
    <property type="match status" value="1"/>
</dbReference>
<dbReference type="PANTHER" id="PTHR30055:SF234">
    <property type="entry name" value="HTH-TYPE TRANSCRIPTIONAL REGULATOR BETI"/>
    <property type="match status" value="1"/>
</dbReference>
<evidence type="ECO:0000256" key="3">
    <source>
        <dbReference type="ARBA" id="ARBA00023163"/>
    </source>
</evidence>
<protein>
    <submittedName>
        <fullName evidence="6">DNA-binding transcriptional regulator, AcrR family</fullName>
    </submittedName>
</protein>
<gene>
    <name evidence="6" type="ORF">SAMN04489745_1011</name>
</gene>
<organism evidence="6 7">
    <name type="scientific">Arthrobacter woluwensis</name>
    <dbReference type="NCBI Taxonomy" id="156980"/>
    <lineage>
        <taxon>Bacteria</taxon>
        <taxon>Bacillati</taxon>
        <taxon>Actinomycetota</taxon>
        <taxon>Actinomycetes</taxon>
        <taxon>Micrococcales</taxon>
        <taxon>Micrococcaceae</taxon>
        <taxon>Arthrobacter</taxon>
    </lineage>
</organism>
<evidence type="ECO:0000313" key="6">
    <source>
        <dbReference type="EMBL" id="SEB70233.1"/>
    </source>
</evidence>
<feature type="domain" description="BetI-type transcriptional repressor C-terminal" evidence="5">
    <location>
        <begin position="99"/>
        <end position="193"/>
    </location>
</feature>
<accession>A0A1H4LHP6</accession>
<keyword evidence="2 6" id="KW-0238">DNA-binding</keyword>
<dbReference type="STRING" id="156980.SAMN04489745_1011"/>
<keyword evidence="1" id="KW-0805">Transcription regulation</keyword>
<evidence type="ECO:0000313" key="7">
    <source>
        <dbReference type="Proteomes" id="UP000182652"/>
    </source>
</evidence>
<keyword evidence="3" id="KW-0804">Transcription</keyword>
<dbReference type="InterPro" id="IPR009057">
    <property type="entry name" value="Homeodomain-like_sf"/>
</dbReference>
<evidence type="ECO:0000256" key="2">
    <source>
        <dbReference type="ARBA" id="ARBA00023125"/>
    </source>
</evidence>
<dbReference type="PANTHER" id="PTHR30055">
    <property type="entry name" value="HTH-TYPE TRANSCRIPTIONAL REGULATOR RUTR"/>
    <property type="match status" value="1"/>
</dbReference>
<dbReference type="Gene3D" id="1.10.357.10">
    <property type="entry name" value="Tetracycline Repressor, domain 2"/>
    <property type="match status" value="1"/>
</dbReference>
<keyword evidence="7" id="KW-1185">Reference proteome</keyword>
<dbReference type="SUPFAM" id="SSF46689">
    <property type="entry name" value="Homeodomain-like"/>
    <property type="match status" value="1"/>
</dbReference>
<dbReference type="Proteomes" id="UP000182652">
    <property type="component" value="Unassembled WGS sequence"/>
</dbReference>
<dbReference type="EMBL" id="FNSN01000003">
    <property type="protein sequence ID" value="SEB70233.1"/>
    <property type="molecule type" value="Genomic_DNA"/>
</dbReference>
<sequence length="208" mass="22604">MSTKNSPETSARQAPRVRKSPAERHAEIREAAAVVALEEGLAAITLRRVARQLGVASGLVAHYEPRVEDFVAATFARIAAADRTEVEQAMAGLDDVALRLRAVLASSLDSERLPVTAVWVEAWGLGRRNEALAAAVREEMDSWQELLRNVIRDGVRAGVYSAPDPAAVAWQVLGMIDGLNAQALVRWEGVPDRREHFLSAVEHLLGVS</sequence>
<dbReference type="Pfam" id="PF13977">
    <property type="entry name" value="TetR_C_6"/>
    <property type="match status" value="1"/>
</dbReference>
<evidence type="ECO:0000256" key="1">
    <source>
        <dbReference type="ARBA" id="ARBA00023015"/>
    </source>
</evidence>
<feature type="region of interest" description="Disordered" evidence="4">
    <location>
        <begin position="1"/>
        <end position="23"/>
    </location>
</feature>
<dbReference type="RefSeq" id="WP_066215821.1">
    <property type="nucleotide sequence ID" value="NZ_FNSN01000003.1"/>
</dbReference>
<name>A0A1H4LHP6_9MICC</name>
<evidence type="ECO:0000259" key="5">
    <source>
        <dbReference type="Pfam" id="PF13977"/>
    </source>
</evidence>
<feature type="compositionally biased region" description="Polar residues" evidence="4">
    <location>
        <begin position="1"/>
        <end position="12"/>
    </location>
</feature>
<dbReference type="InterPro" id="IPR036271">
    <property type="entry name" value="Tet_transcr_reg_TetR-rel_C_sf"/>
</dbReference>
<evidence type="ECO:0000256" key="4">
    <source>
        <dbReference type="SAM" id="MobiDB-lite"/>
    </source>
</evidence>
<proteinExistence type="predicted"/>
<dbReference type="InterPro" id="IPR050109">
    <property type="entry name" value="HTH-type_TetR-like_transc_reg"/>
</dbReference>
<dbReference type="GO" id="GO:0000976">
    <property type="term" value="F:transcription cis-regulatory region binding"/>
    <property type="evidence" value="ECO:0007669"/>
    <property type="project" value="TreeGrafter"/>
</dbReference>